<keyword evidence="6" id="KW-1133">Transmembrane helix</keyword>
<sequence>MTDVPPKSSPRDSLRSLAPILPYARKRLGWALAALAALTVASAATLVMPLAVRGMIDNGFAADHADTINFYFLALIAVVGVLAVSSASRYLLVMTLGERIVADLRADVFAHLTRLDPAFYDTAQTGELASRLSADTTQIKSAFGSTASIALRSLFMFIGAIGLMIFTSTKLSALVLVGIPVIILPLFASGRAVRARSRDAQDTLAVANAFATENLSAIRIMQAFGAEPATQARFTAAAEGAYAAARDALRARAVLSGFAVFLSTASVVGVLWLGAHDVLSGRMTGGELSQFLLYAVLGASSLGQLSEVWSEISAAAGAAGRLAEILATQPLITAPARPLALPQPPRGEIAFENVSFAYPGRPDRAVFTDLSFRIAPGEKVAIVGPSGAGKSTLFQLLMRFYDPLSGTIRIDGVEARDADPGDWRRRIALVPQEPVIFATNAAENIAYGAPGASLKQIEAAAEQAVALDFLRALPEGLETRLGERGVTLSGGQRQRLAIARAILKDAPILLLDEATSALDAENEMLVQEALDHVMQGRTTLVIAHRLATVLAADRILVMQGGRIVEQGSHADLVARDGLYARLARLQFNAGVEALALA</sequence>
<reference evidence="9 10" key="1">
    <citation type="journal article" date="2018" name="Arch. Microbiol.">
        <title>New insights into the metabolic potential of the phototrophic purple bacterium Rhodopila globiformis DSM 161(T) from its draft genome sequence and evidence for a vanadium-dependent nitrogenase.</title>
        <authorList>
            <person name="Imhoff J.F."/>
            <person name="Rahn T."/>
            <person name="Kunzel S."/>
            <person name="Neulinger S.C."/>
        </authorList>
    </citation>
    <scope>NUCLEOTIDE SEQUENCE [LARGE SCALE GENOMIC DNA]</scope>
    <source>
        <strain evidence="9 10">DSM 16996</strain>
    </source>
</reference>
<dbReference type="FunFam" id="3.40.50.300:FF:000218">
    <property type="entry name" value="Multidrug ABC transporter ATP-binding protein"/>
    <property type="match status" value="1"/>
</dbReference>
<keyword evidence="7" id="KW-0472">Membrane</keyword>
<evidence type="ECO:0000256" key="5">
    <source>
        <dbReference type="ARBA" id="ARBA00022840"/>
    </source>
</evidence>
<dbReference type="Pfam" id="PF00005">
    <property type="entry name" value="ABC_tran"/>
    <property type="match status" value="1"/>
</dbReference>
<dbReference type="EMBL" id="NHSJ01000078">
    <property type="protein sequence ID" value="PPQ30469.1"/>
    <property type="molecule type" value="Genomic_DNA"/>
</dbReference>
<accession>A0A2S6N781</accession>
<evidence type="ECO:0000256" key="3">
    <source>
        <dbReference type="ARBA" id="ARBA00022692"/>
    </source>
</evidence>
<dbReference type="GO" id="GO:0016887">
    <property type="term" value="F:ATP hydrolysis activity"/>
    <property type="evidence" value="ECO:0007669"/>
    <property type="project" value="InterPro"/>
</dbReference>
<dbReference type="SMART" id="SM00382">
    <property type="entry name" value="AAA"/>
    <property type="match status" value="1"/>
</dbReference>
<dbReference type="InterPro" id="IPR017871">
    <property type="entry name" value="ABC_transporter-like_CS"/>
</dbReference>
<dbReference type="PANTHER" id="PTHR43394">
    <property type="entry name" value="ATP-DEPENDENT PERMEASE MDL1, MITOCHONDRIAL"/>
    <property type="match status" value="1"/>
</dbReference>
<dbReference type="InterPro" id="IPR027417">
    <property type="entry name" value="P-loop_NTPase"/>
</dbReference>
<evidence type="ECO:0000256" key="2">
    <source>
        <dbReference type="ARBA" id="ARBA00005417"/>
    </source>
</evidence>
<dbReference type="InterPro" id="IPR011918">
    <property type="entry name" value="ABC_MsbA_ATP-bd"/>
</dbReference>
<name>A0A2S6N781_9HYPH</name>
<dbReference type="InterPro" id="IPR036640">
    <property type="entry name" value="ABC1_TM_sf"/>
</dbReference>
<evidence type="ECO:0000256" key="8">
    <source>
        <dbReference type="ARBA" id="ARBA00024725"/>
    </source>
</evidence>
<evidence type="ECO:0000256" key="7">
    <source>
        <dbReference type="ARBA" id="ARBA00023136"/>
    </source>
</evidence>
<keyword evidence="3" id="KW-0812">Transmembrane</keyword>
<evidence type="ECO:0000313" key="10">
    <source>
        <dbReference type="Proteomes" id="UP000239089"/>
    </source>
</evidence>
<dbReference type="Gene3D" id="3.40.50.300">
    <property type="entry name" value="P-loop containing nucleotide triphosphate hydrolases"/>
    <property type="match status" value="1"/>
</dbReference>
<dbReference type="PROSITE" id="PS00211">
    <property type="entry name" value="ABC_TRANSPORTER_1"/>
    <property type="match status" value="1"/>
</dbReference>
<dbReference type="RefSeq" id="WP_104508209.1">
    <property type="nucleotide sequence ID" value="NZ_JACIGC010000003.1"/>
</dbReference>
<dbReference type="GO" id="GO:0090374">
    <property type="term" value="P:oligopeptide export from mitochondrion"/>
    <property type="evidence" value="ECO:0007669"/>
    <property type="project" value="TreeGrafter"/>
</dbReference>
<evidence type="ECO:0000256" key="6">
    <source>
        <dbReference type="ARBA" id="ARBA00022989"/>
    </source>
</evidence>
<comment type="similarity">
    <text evidence="2">Belongs to the ABC transporter superfamily.</text>
</comment>
<dbReference type="NCBIfam" id="TIGR02204">
    <property type="entry name" value="MsbA_rel"/>
    <property type="match status" value="1"/>
</dbReference>
<dbReference type="Pfam" id="PF00664">
    <property type="entry name" value="ABC_membrane"/>
    <property type="match status" value="1"/>
</dbReference>
<dbReference type="InterPro" id="IPR003439">
    <property type="entry name" value="ABC_transporter-like_ATP-bd"/>
</dbReference>
<evidence type="ECO:0000256" key="4">
    <source>
        <dbReference type="ARBA" id="ARBA00022741"/>
    </source>
</evidence>
<dbReference type="AlphaFoldDB" id="A0A2S6N781"/>
<dbReference type="GO" id="GO:0005886">
    <property type="term" value="C:plasma membrane"/>
    <property type="evidence" value="ECO:0007669"/>
    <property type="project" value="UniProtKB-SubCell"/>
</dbReference>
<keyword evidence="4" id="KW-0547">Nucleotide-binding</keyword>
<dbReference type="PROSITE" id="PS50929">
    <property type="entry name" value="ABC_TM1F"/>
    <property type="match status" value="1"/>
</dbReference>
<comment type="caution">
    <text evidence="9">The sequence shown here is derived from an EMBL/GenBank/DDBJ whole genome shotgun (WGS) entry which is preliminary data.</text>
</comment>
<dbReference type="SUPFAM" id="SSF52540">
    <property type="entry name" value="P-loop containing nucleoside triphosphate hydrolases"/>
    <property type="match status" value="1"/>
</dbReference>
<dbReference type="Gene3D" id="1.20.1560.10">
    <property type="entry name" value="ABC transporter type 1, transmembrane domain"/>
    <property type="match status" value="1"/>
</dbReference>
<gene>
    <name evidence="9" type="ORF">CCR94_12505</name>
</gene>
<dbReference type="InterPro" id="IPR011527">
    <property type="entry name" value="ABC1_TM_dom"/>
</dbReference>
<comment type="subcellular location">
    <subcellularLocation>
        <location evidence="1">Cell membrane</location>
        <topology evidence="1">Multi-pass membrane protein</topology>
    </subcellularLocation>
</comment>
<organism evidence="9 10">
    <name type="scientific">Rhodoblastus sphagnicola</name>
    <dbReference type="NCBI Taxonomy" id="333368"/>
    <lineage>
        <taxon>Bacteria</taxon>
        <taxon>Pseudomonadati</taxon>
        <taxon>Pseudomonadota</taxon>
        <taxon>Alphaproteobacteria</taxon>
        <taxon>Hyphomicrobiales</taxon>
        <taxon>Rhodoblastaceae</taxon>
        <taxon>Rhodoblastus</taxon>
    </lineage>
</organism>
<dbReference type="GO" id="GO:0005524">
    <property type="term" value="F:ATP binding"/>
    <property type="evidence" value="ECO:0007669"/>
    <property type="project" value="UniProtKB-KW"/>
</dbReference>
<comment type="function">
    <text evidence="8">Part of an ABC transporter complex. Transmembrane domains (TMD) form a pore in the inner membrane and the ATP-binding domain (NBD) is responsible for energy generation.</text>
</comment>
<dbReference type="PROSITE" id="PS50893">
    <property type="entry name" value="ABC_TRANSPORTER_2"/>
    <property type="match status" value="1"/>
</dbReference>
<dbReference type="InterPro" id="IPR039421">
    <property type="entry name" value="Type_1_exporter"/>
</dbReference>
<dbReference type="OrthoDB" id="9804259at2"/>
<dbReference type="InterPro" id="IPR003593">
    <property type="entry name" value="AAA+_ATPase"/>
</dbReference>
<dbReference type="SUPFAM" id="SSF90123">
    <property type="entry name" value="ABC transporter transmembrane region"/>
    <property type="match status" value="1"/>
</dbReference>
<dbReference type="CDD" id="cd03249">
    <property type="entry name" value="ABC_MTABC3_MDL1_MDL2"/>
    <property type="match status" value="1"/>
</dbReference>
<keyword evidence="5" id="KW-0067">ATP-binding</keyword>
<dbReference type="GO" id="GO:0015421">
    <property type="term" value="F:ABC-type oligopeptide transporter activity"/>
    <property type="evidence" value="ECO:0007669"/>
    <property type="project" value="TreeGrafter"/>
</dbReference>
<evidence type="ECO:0000256" key="1">
    <source>
        <dbReference type="ARBA" id="ARBA00004651"/>
    </source>
</evidence>
<dbReference type="CDD" id="cd18575">
    <property type="entry name" value="ABC_6TM_bac_exporter_ABCB8_10_like"/>
    <property type="match status" value="1"/>
</dbReference>
<evidence type="ECO:0000313" key="9">
    <source>
        <dbReference type="EMBL" id="PPQ30469.1"/>
    </source>
</evidence>
<proteinExistence type="inferred from homology"/>
<keyword evidence="10" id="KW-1185">Reference proteome</keyword>
<dbReference type="PANTHER" id="PTHR43394:SF1">
    <property type="entry name" value="ATP-BINDING CASSETTE SUB-FAMILY B MEMBER 10, MITOCHONDRIAL"/>
    <property type="match status" value="1"/>
</dbReference>
<dbReference type="Proteomes" id="UP000239089">
    <property type="component" value="Unassembled WGS sequence"/>
</dbReference>
<protein>
    <submittedName>
        <fullName evidence="9">ABC transporter</fullName>
    </submittedName>
</protein>